<dbReference type="PANTHER" id="PTHR12297">
    <property type="entry name" value="HYPOXIA-INDUCBILE GENE 1 HIG1 -RELATED"/>
    <property type="match status" value="1"/>
</dbReference>
<keyword evidence="3 5" id="KW-1133">Transmembrane helix</keyword>
<protein>
    <submittedName>
        <fullName evidence="8">HIG1 domain-containing protein</fullName>
    </submittedName>
</protein>
<evidence type="ECO:0000313" key="7">
    <source>
        <dbReference type="Proteomes" id="UP000095283"/>
    </source>
</evidence>
<dbReference type="Pfam" id="PF04588">
    <property type="entry name" value="HIG_1_N"/>
    <property type="match status" value="1"/>
</dbReference>
<evidence type="ECO:0000256" key="2">
    <source>
        <dbReference type="ARBA" id="ARBA00022692"/>
    </source>
</evidence>
<dbReference type="InterPro" id="IPR050355">
    <property type="entry name" value="RCF1"/>
</dbReference>
<dbReference type="Proteomes" id="UP000095283">
    <property type="component" value="Unplaced"/>
</dbReference>
<organism evidence="7 8">
    <name type="scientific">Heterorhabditis bacteriophora</name>
    <name type="common">Entomopathogenic nematode worm</name>
    <dbReference type="NCBI Taxonomy" id="37862"/>
    <lineage>
        <taxon>Eukaryota</taxon>
        <taxon>Metazoa</taxon>
        <taxon>Ecdysozoa</taxon>
        <taxon>Nematoda</taxon>
        <taxon>Chromadorea</taxon>
        <taxon>Rhabditida</taxon>
        <taxon>Rhabditina</taxon>
        <taxon>Rhabditomorpha</taxon>
        <taxon>Strongyloidea</taxon>
        <taxon>Heterorhabditidae</taxon>
        <taxon>Heterorhabditis</taxon>
    </lineage>
</organism>
<dbReference type="GO" id="GO:0097250">
    <property type="term" value="P:mitochondrial respirasome assembly"/>
    <property type="evidence" value="ECO:0007669"/>
    <property type="project" value="TreeGrafter"/>
</dbReference>
<dbReference type="Gene3D" id="6.10.140.1320">
    <property type="match status" value="1"/>
</dbReference>
<dbReference type="InterPro" id="IPR007667">
    <property type="entry name" value="Hypoxia_induced_domain"/>
</dbReference>
<evidence type="ECO:0000256" key="3">
    <source>
        <dbReference type="ARBA" id="ARBA00022989"/>
    </source>
</evidence>
<dbReference type="GO" id="GO:0031966">
    <property type="term" value="C:mitochondrial membrane"/>
    <property type="evidence" value="ECO:0007669"/>
    <property type="project" value="UniProtKB-SubCell"/>
</dbReference>
<keyword evidence="7" id="KW-1185">Reference proteome</keyword>
<proteinExistence type="predicted"/>
<dbReference type="AlphaFoldDB" id="A0A1I7XRI4"/>
<dbReference type="WBParaSite" id="Hba_20140">
    <property type="protein sequence ID" value="Hba_20140"/>
    <property type="gene ID" value="Hba_20140"/>
</dbReference>
<keyword evidence="2 5" id="KW-0812">Transmembrane</keyword>
<evidence type="ECO:0000256" key="1">
    <source>
        <dbReference type="ARBA" id="ARBA00004325"/>
    </source>
</evidence>
<evidence type="ECO:0000313" key="8">
    <source>
        <dbReference type="WBParaSite" id="Hba_20140"/>
    </source>
</evidence>
<dbReference type="PANTHER" id="PTHR12297:SF18">
    <property type="entry name" value="HIG1 DOMAIN FAMILY MEMBER 2A"/>
    <property type="match status" value="1"/>
</dbReference>
<feature type="domain" description="HIG1" evidence="6">
    <location>
        <begin position="36"/>
        <end position="127"/>
    </location>
</feature>
<evidence type="ECO:0000259" key="6">
    <source>
        <dbReference type="PROSITE" id="PS51503"/>
    </source>
</evidence>
<feature type="transmembrane region" description="Helical" evidence="5">
    <location>
        <begin position="99"/>
        <end position="118"/>
    </location>
</feature>
<comment type="subcellular location">
    <subcellularLocation>
        <location evidence="1">Mitochondrion membrane</location>
    </subcellularLocation>
</comment>
<evidence type="ECO:0000256" key="4">
    <source>
        <dbReference type="ARBA" id="ARBA00023136"/>
    </source>
</evidence>
<keyword evidence="4 5" id="KW-0472">Membrane</keyword>
<dbReference type="PROSITE" id="PS51503">
    <property type="entry name" value="HIG1"/>
    <property type="match status" value="1"/>
</dbReference>
<accession>A0A1I7XRI4</accession>
<feature type="transmembrane region" description="Helical" evidence="5">
    <location>
        <begin position="59"/>
        <end position="79"/>
    </location>
</feature>
<name>A0A1I7XRI4_HETBA</name>
<sequence length="137" mass="14860">MSETSRFLPSAPHDFSDHKQHMKWQIERTAHSSVVPLIPKDLSEGSQSSSHSPLLLQKVISNPFIPLGMLATVGCLIGMMSSTLNRNPTRTQFYMRGRCLAQGLTVVSIVCGAAFFGVKPKGMGTQDPSSVIATDTK</sequence>
<reference evidence="8" key="1">
    <citation type="submission" date="2016-11" db="UniProtKB">
        <authorList>
            <consortium name="WormBaseParasite"/>
        </authorList>
    </citation>
    <scope>IDENTIFICATION</scope>
</reference>
<evidence type="ECO:0000256" key="5">
    <source>
        <dbReference type="SAM" id="Phobius"/>
    </source>
</evidence>